<dbReference type="EMBL" id="FRAH01000012">
    <property type="protein sequence ID" value="SHK00676.1"/>
    <property type="molecule type" value="Genomic_DNA"/>
</dbReference>
<evidence type="ECO:0000313" key="1">
    <source>
        <dbReference type="EMBL" id="SHK00676.1"/>
    </source>
</evidence>
<protein>
    <submittedName>
        <fullName evidence="1">YjcQ protein</fullName>
    </submittedName>
</protein>
<reference evidence="1 2" key="1">
    <citation type="submission" date="2016-11" db="EMBL/GenBank/DDBJ databases">
        <authorList>
            <person name="Jaros S."/>
            <person name="Januszkiewicz K."/>
            <person name="Wedrychowicz H."/>
        </authorList>
    </citation>
    <scope>NUCLEOTIDE SEQUENCE [LARGE SCALE GENOMIC DNA]</scope>
    <source>
        <strain evidence="1 2">DSM 14214</strain>
    </source>
</reference>
<dbReference type="Proteomes" id="UP000183975">
    <property type="component" value="Unassembled WGS sequence"/>
</dbReference>
<dbReference type="InterPro" id="IPR018597">
    <property type="entry name" value="Phage_Tuc2009_YjcQ"/>
</dbReference>
<dbReference type="Gene3D" id="1.10.10.10">
    <property type="entry name" value="Winged helix-like DNA-binding domain superfamily/Winged helix DNA-binding domain"/>
    <property type="match status" value="1"/>
</dbReference>
<dbReference type="Pfam" id="PF09639">
    <property type="entry name" value="YjcQ"/>
    <property type="match status" value="1"/>
</dbReference>
<dbReference type="RefSeq" id="WP_072849725.1">
    <property type="nucleotide sequence ID" value="NZ_FRAH01000012.1"/>
</dbReference>
<dbReference type="SUPFAM" id="SSF46785">
    <property type="entry name" value="Winged helix' DNA-binding domain"/>
    <property type="match status" value="1"/>
</dbReference>
<accession>A0A1M6NYB4</accession>
<dbReference type="InterPro" id="IPR036388">
    <property type="entry name" value="WH-like_DNA-bd_sf"/>
</dbReference>
<name>A0A1M6NYB4_9FIRM</name>
<gene>
    <name evidence="1" type="ORF">SAMN02745138_00968</name>
</gene>
<organism evidence="1 2">
    <name type="scientific">Anaerotignum lactatifermentans DSM 14214</name>
    <dbReference type="NCBI Taxonomy" id="1121323"/>
    <lineage>
        <taxon>Bacteria</taxon>
        <taxon>Bacillati</taxon>
        <taxon>Bacillota</taxon>
        <taxon>Clostridia</taxon>
        <taxon>Lachnospirales</taxon>
        <taxon>Anaerotignaceae</taxon>
        <taxon>Anaerotignum</taxon>
    </lineage>
</organism>
<dbReference type="InterPro" id="IPR036390">
    <property type="entry name" value="WH_DNA-bd_sf"/>
</dbReference>
<keyword evidence="2" id="KW-1185">Reference proteome</keyword>
<proteinExistence type="predicted"/>
<sequence>MAINKLKVMLSFMREINDGNMPSAADYGITNREFWEIIDACQDEGLIKGARFSRGGQGNPILMAFLDGVTLTVKGLEYLDEHSAAMRAYKGLKELRDWLPF</sequence>
<dbReference type="OrthoDB" id="2085166at2"/>
<evidence type="ECO:0000313" key="2">
    <source>
        <dbReference type="Proteomes" id="UP000183975"/>
    </source>
</evidence>
<dbReference type="AlphaFoldDB" id="A0A1M6NYB4"/>